<evidence type="ECO:0000256" key="7">
    <source>
        <dbReference type="ARBA" id="ARBA00046511"/>
    </source>
</evidence>
<dbReference type="InterPro" id="IPR025804">
    <property type="entry name" value="Pox/kineto_cap_MeTfrase"/>
</dbReference>
<keyword evidence="4" id="KW-0251">Elongation factor</keyword>
<name>A0A3M7RW95_BRAPC</name>
<sequence>MDIHLSPHTLQNKNAKYSDKFVRILTDEFPEKKYVPKEKDQDRTSVHFGQRKLFLSEVEFLTNCCFEIPKEKMFKKIILIYAGAAPGLHLEFLSQMFPFIKFVLIDPAKMAFEPTDKIRINQEYFTHEMALDLREEFNSDIILFISDIRRFGPGAKLTDAEIENEILEDMQNQMDWYHILKPFRSLFKFRLPYVENRPNAKHTLDYLEGDIYFQIWPPNSSSETRLYVREKAKLKTYDCLKYENQLYYFNNVERVNCYEHFYDLDGLDHCYDCRAEVFVFENYIKNFNSVEKLCRNGETLKYLTVPEYVSKLNVTLKADERNIIICYNKKEYQLKFTSIKFGKSVEDLLNDNNLVKFKTNKWKLRNHHFDHMKTLSNSESIQSKRKTDSAHSTIVKRLKNN</sequence>
<dbReference type="Gene3D" id="3.40.50.150">
    <property type="entry name" value="Vaccinia Virus protein VP39"/>
    <property type="match status" value="1"/>
</dbReference>
<evidence type="ECO:0000313" key="8">
    <source>
        <dbReference type="EMBL" id="RNA27762.1"/>
    </source>
</evidence>
<dbReference type="PROSITE" id="PS51612">
    <property type="entry name" value="SAM_MT_2O_PK"/>
    <property type="match status" value="1"/>
</dbReference>
<dbReference type="GO" id="GO:0006370">
    <property type="term" value="P:7-methylguanosine mRNA capping"/>
    <property type="evidence" value="ECO:0007669"/>
    <property type="project" value="InterPro"/>
</dbReference>
<proteinExistence type="predicted"/>
<evidence type="ECO:0000313" key="9">
    <source>
        <dbReference type="Proteomes" id="UP000276133"/>
    </source>
</evidence>
<dbReference type="Pfam" id="PF01358">
    <property type="entry name" value="PARP_regulatory"/>
    <property type="match status" value="1"/>
</dbReference>
<keyword evidence="5" id="KW-0648">Protein biosynthesis</keyword>
<organism evidence="8 9">
    <name type="scientific">Brachionus plicatilis</name>
    <name type="common">Marine rotifer</name>
    <name type="synonym">Brachionus muelleri</name>
    <dbReference type="NCBI Taxonomy" id="10195"/>
    <lineage>
        <taxon>Eukaryota</taxon>
        <taxon>Metazoa</taxon>
        <taxon>Spiralia</taxon>
        <taxon>Gnathifera</taxon>
        <taxon>Rotifera</taxon>
        <taxon>Eurotatoria</taxon>
        <taxon>Monogononta</taxon>
        <taxon>Pseudotrocha</taxon>
        <taxon>Ploima</taxon>
        <taxon>Brachionidae</taxon>
        <taxon>Brachionus</taxon>
    </lineage>
</organism>
<dbReference type="CDD" id="cd20760">
    <property type="entry name" value="capping_2-OMTase_Mimiviridae"/>
    <property type="match status" value="1"/>
</dbReference>
<dbReference type="SUPFAM" id="SSF53335">
    <property type="entry name" value="S-adenosyl-L-methionine-dependent methyltransferases"/>
    <property type="match status" value="1"/>
</dbReference>
<gene>
    <name evidence="8" type="ORF">BpHYR1_053876</name>
</gene>
<dbReference type="OrthoDB" id="270189at2759"/>
<accession>A0A3M7RW95</accession>
<evidence type="ECO:0000256" key="3">
    <source>
        <dbReference type="ARBA" id="ARBA00015701"/>
    </source>
</evidence>
<comment type="subcellular location">
    <subcellularLocation>
        <location evidence="1">Virion</location>
    </subcellularLocation>
</comment>
<evidence type="ECO:0000256" key="5">
    <source>
        <dbReference type="ARBA" id="ARBA00022917"/>
    </source>
</evidence>
<dbReference type="Proteomes" id="UP000276133">
    <property type="component" value="Unassembled WGS sequence"/>
</dbReference>
<reference evidence="8 9" key="1">
    <citation type="journal article" date="2018" name="Sci. Rep.">
        <title>Genomic signatures of local adaptation to the degree of environmental predictability in rotifers.</title>
        <authorList>
            <person name="Franch-Gras L."/>
            <person name="Hahn C."/>
            <person name="Garcia-Roger E.M."/>
            <person name="Carmona M.J."/>
            <person name="Serra M."/>
            <person name="Gomez A."/>
        </authorList>
    </citation>
    <scope>NUCLEOTIDE SEQUENCE [LARGE SCALE GENOMIC DNA]</scope>
    <source>
        <strain evidence="8">HYR1</strain>
    </source>
</reference>
<dbReference type="GO" id="GO:0003746">
    <property type="term" value="F:translation elongation factor activity"/>
    <property type="evidence" value="ECO:0007669"/>
    <property type="project" value="UniProtKB-KW"/>
</dbReference>
<dbReference type="EC" id="2.1.1.57" evidence="2"/>
<evidence type="ECO:0000256" key="4">
    <source>
        <dbReference type="ARBA" id="ARBA00022768"/>
    </source>
</evidence>
<evidence type="ECO:0000256" key="1">
    <source>
        <dbReference type="ARBA" id="ARBA00004328"/>
    </source>
</evidence>
<dbReference type="AlphaFoldDB" id="A0A3M7RW95"/>
<evidence type="ECO:0000256" key="2">
    <source>
        <dbReference type="ARBA" id="ARBA00011923"/>
    </source>
</evidence>
<comment type="caution">
    <text evidence="8">The sequence shown here is derived from an EMBL/GenBank/DDBJ whole genome shotgun (WGS) entry which is preliminary data.</text>
</comment>
<evidence type="ECO:0000256" key="6">
    <source>
        <dbReference type="ARBA" id="ARBA00034661"/>
    </source>
</evidence>
<comment type="function">
    <text evidence="6">Displays methyltransferase, positive regulation of the poly(A) polymerase and transcription elongation activities. Involved in the modification of both mRNA ends and in intermediate and late gene positive transcription elongation. At the mRNAs 5' end, methylates the ribose 2' OH group of the first transcribed nucleotide, thereby producing a 2'-O-methylpurine cap. At the 3' end, functions as a processivity factor which stimulates the activity of the viral poly(A) polymerase OPG063 that creates mRNA's poly(A) tail. In the presence of OPG102, OPG063 does not dissociate from the RNA allowing tail elongation to around 250 adenylates.</text>
</comment>
<dbReference type="InterPro" id="IPR000176">
    <property type="entry name" value="mRNA_MeTrfase-like"/>
</dbReference>
<protein>
    <recommendedName>
        <fullName evidence="3">Cap-specific mRNA (nucleoside-2'-O-)-methyltransferase</fullName>
        <ecNumber evidence="2">2.1.1.57</ecNumber>
    </recommendedName>
</protein>
<dbReference type="GO" id="GO:0004483">
    <property type="term" value="F:methyltransferase cap1 activity"/>
    <property type="evidence" value="ECO:0007669"/>
    <property type="project" value="UniProtKB-EC"/>
</dbReference>
<dbReference type="InterPro" id="IPR029063">
    <property type="entry name" value="SAM-dependent_MTases_sf"/>
</dbReference>
<comment type="subunit">
    <text evidence="7">Interacts with poly(A) polymerase catalytic subunit OPG063. Interacts with OPG109 and OPG123; these interactions might help linking transcription to capping and polyadenylation.</text>
</comment>
<keyword evidence="9" id="KW-1185">Reference proteome</keyword>
<dbReference type="EMBL" id="REGN01002496">
    <property type="protein sequence ID" value="RNA27762.1"/>
    <property type="molecule type" value="Genomic_DNA"/>
</dbReference>